<evidence type="ECO:0000313" key="2">
    <source>
        <dbReference type="EMBL" id="KAK7036101.1"/>
    </source>
</evidence>
<feature type="region of interest" description="Disordered" evidence="1">
    <location>
        <begin position="240"/>
        <end position="297"/>
    </location>
</feature>
<evidence type="ECO:0000256" key="1">
    <source>
        <dbReference type="SAM" id="MobiDB-lite"/>
    </source>
</evidence>
<dbReference type="EMBL" id="JAWWNJ010000019">
    <property type="protein sequence ID" value="KAK7036101.1"/>
    <property type="molecule type" value="Genomic_DNA"/>
</dbReference>
<protein>
    <submittedName>
        <fullName evidence="2">Uncharacterized protein</fullName>
    </submittedName>
</protein>
<comment type="caution">
    <text evidence="2">The sequence shown here is derived from an EMBL/GenBank/DDBJ whole genome shotgun (WGS) entry which is preliminary data.</text>
</comment>
<proteinExistence type="predicted"/>
<feature type="compositionally biased region" description="Basic and acidic residues" evidence="1">
    <location>
        <begin position="26"/>
        <end position="42"/>
    </location>
</feature>
<feature type="compositionally biased region" description="Polar residues" evidence="1">
    <location>
        <begin position="1"/>
        <end position="20"/>
    </location>
</feature>
<evidence type="ECO:0000313" key="3">
    <source>
        <dbReference type="Proteomes" id="UP001362999"/>
    </source>
</evidence>
<sequence length="393" mass="41984">MSLSISSLATKSMSGVSDWSRSGGLHRGDKGREGGDGCECGDGKRNGGCSEDERMGVGYWVKVYVEDEPEFVLTASGKFLALPSLLHSLHCSTVTQILFRGGFCVRFGLEVGFETSAPPYYTTTHPNRTISSMRRPRRLGCSDAVGGTSCREGCADVVWAGGGCECWLDAGTWFSRVWPRCLVSTHASAASHSPLPVSSHLDESRLGARLWDTHTGLTVPYRSVYTSSLHPREGRKAVLLRRSREGTRVSQADGPRSSHYFIGPQGDDCGRRSSLPAAAVHGRSGSTSPGDEREWTGADTEATGTAAAGAGGQRIHTARVGWWKDAEWWVHARAEDSVSREPSVSLPPPPFPAASTSVWRGGGGRDNGVAWSVDLKASTRHMAIGVGHGGVGR</sequence>
<organism evidence="2 3">
    <name type="scientific">Favolaschia claudopus</name>
    <dbReference type="NCBI Taxonomy" id="2862362"/>
    <lineage>
        <taxon>Eukaryota</taxon>
        <taxon>Fungi</taxon>
        <taxon>Dikarya</taxon>
        <taxon>Basidiomycota</taxon>
        <taxon>Agaricomycotina</taxon>
        <taxon>Agaricomycetes</taxon>
        <taxon>Agaricomycetidae</taxon>
        <taxon>Agaricales</taxon>
        <taxon>Marasmiineae</taxon>
        <taxon>Mycenaceae</taxon>
        <taxon>Favolaschia</taxon>
    </lineage>
</organism>
<accession>A0AAW0C8U0</accession>
<dbReference type="AlphaFoldDB" id="A0AAW0C8U0"/>
<gene>
    <name evidence="2" type="ORF">R3P38DRAFT_2771614</name>
</gene>
<keyword evidence="3" id="KW-1185">Reference proteome</keyword>
<dbReference type="Proteomes" id="UP001362999">
    <property type="component" value="Unassembled WGS sequence"/>
</dbReference>
<feature type="region of interest" description="Disordered" evidence="1">
    <location>
        <begin position="1"/>
        <end position="42"/>
    </location>
</feature>
<name>A0AAW0C8U0_9AGAR</name>
<reference evidence="2 3" key="1">
    <citation type="journal article" date="2024" name="J Genomics">
        <title>Draft genome sequencing and assembly of Favolaschia claudopus CIRM-BRFM 2984 isolated from oak limbs.</title>
        <authorList>
            <person name="Navarro D."/>
            <person name="Drula E."/>
            <person name="Chaduli D."/>
            <person name="Cazenave R."/>
            <person name="Ahrendt S."/>
            <person name="Wang J."/>
            <person name="Lipzen A."/>
            <person name="Daum C."/>
            <person name="Barry K."/>
            <person name="Grigoriev I.V."/>
            <person name="Favel A."/>
            <person name="Rosso M.N."/>
            <person name="Martin F."/>
        </authorList>
    </citation>
    <scope>NUCLEOTIDE SEQUENCE [LARGE SCALE GENOMIC DNA]</scope>
    <source>
        <strain evidence="2 3">CIRM-BRFM 2984</strain>
    </source>
</reference>